<protein>
    <submittedName>
        <fullName evidence="2">Putative secreted protein MPB70</fullName>
    </submittedName>
</protein>
<reference evidence="3" key="1">
    <citation type="journal article" date="2014" name="Sci. Data">
        <title>Genomes of diverse isolates of the marine cyanobacterium Prochlorococcus.</title>
        <authorList>
            <person name="Biller S."/>
            <person name="Berube P."/>
            <person name="Thompson J."/>
            <person name="Kelly L."/>
            <person name="Roggensack S."/>
            <person name="Awad L."/>
            <person name="Roache-Johnson K."/>
            <person name="Ding H."/>
            <person name="Giovannoni S.J."/>
            <person name="Moore L.R."/>
            <person name="Chisholm S.W."/>
        </authorList>
    </citation>
    <scope>NUCLEOTIDE SEQUENCE [LARGE SCALE GENOMIC DNA]</scope>
    <source>
        <strain evidence="3">GP2</strain>
    </source>
</reference>
<evidence type="ECO:0000313" key="3">
    <source>
        <dbReference type="Proteomes" id="UP000030598"/>
    </source>
</evidence>
<evidence type="ECO:0000313" key="2">
    <source>
        <dbReference type="EMBL" id="KGF88705.1"/>
    </source>
</evidence>
<dbReference type="InterPro" id="IPR008532">
    <property type="entry name" value="NFACT_RNA-bd"/>
</dbReference>
<sequence>MNQKGIIMQKGVPQIMDITSIKSVLHYLTKNILPSKFETAQQPDPNTIQLCFRGIDSQTWLEVSWNGESPRILKINKPEKIGRESTLSKQIRYGLKYMALISIDQDDFERVIKFGFAKKPGDEISKYLIFELMGKHSNIFYLDNKHKIIAVGKQIKSSQSSFRTISTGSIYSGPPVNYKKQPREDESFQSWKDSISIVPESLKYCLINTYQGVSPILTKQLEVVSKTCNSEIMEKNIDFIVDSDLKEIFKNWKIWINRFKNNNFNFSIFNKDFYCVWFFDKEINCEKKIDLCTGIENYYDNHLKQKKLELLVKKIEGIIFKQINIEKKNLNIQYDLLTKSEDYELYKEKADDIFSSNEIKKRDIIKGQKLYKKSKKLKRSRELIKERLSIYKTNIERLDEFTTLLENLNSLNHEKLFMRIKLLEEIMEEICNEFNINIKRQREVKKSTSEIESSPIQVYTPRGLKLQVGRNMRQNDLISFKFSKKGDLWFHAQEAPGSHVVLKSSSQEASEQDLQIAADLAALFSKAKRNIKVPINLVKIKDLQKIKKGGPGCVSFKNGEIIWGNPTRGEDYIKKNLKTVI</sequence>
<dbReference type="Pfam" id="PF05833">
    <property type="entry name" value="NFACT_N"/>
    <property type="match status" value="1"/>
</dbReference>
<gene>
    <name evidence="2" type="ORF">EU91_0640</name>
</gene>
<evidence type="ECO:0000259" key="1">
    <source>
        <dbReference type="Pfam" id="PF05670"/>
    </source>
</evidence>
<dbReference type="STRING" id="59925.EU91_0640"/>
<feature type="domain" description="NFACT RNA-binding" evidence="1">
    <location>
        <begin position="466"/>
        <end position="557"/>
    </location>
</feature>
<dbReference type="Proteomes" id="UP000030598">
    <property type="component" value="Unassembled WGS sequence"/>
</dbReference>
<name>A0A0A1ZH04_PROMR</name>
<dbReference type="GO" id="GO:0000049">
    <property type="term" value="F:tRNA binding"/>
    <property type="evidence" value="ECO:0007669"/>
    <property type="project" value="TreeGrafter"/>
</dbReference>
<dbReference type="InterPro" id="IPR051608">
    <property type="entry name" value="RQC_Subunit_NEMF"/>
</dbReference>
<dbReference type="EMBL" id="JNAH01000003">
    <property type="protein sequence ID" value="KGF88705.1"/>
    <property type="molecule type" value="Genomic_DNA"/>
</dbReference>
<dbReference type="eggNOG" id="COG1293">
    <property type="taxonomic scope" value="Bacteria"/>
</dbReference>
<dbReference type="PANTHER" id="PTHR15239:SF6">
    <property type="entry name" value="RIBOSOME QUALITY CONTROL COMPLEX SUBUNIT NEMF"/>
    <property type="match status" value="1"/>
</dbReference>
<dbReference type="GO" id="GO:0043023">
    <property type="term" value="F:ribosomal large subunit binding"/>
    <property type="evidence" value="ECO:0007669"/>
    <property type="project" value="TreeGrafter"/>
</dbReference>
<proteinExistence type="predicted"/>
<dbReference type="GO" id="GO:0072344">
    <property type="term" value="P:rescue of stalled ribosome"/>
    <property type="evidence" value="ECO:0007669"/>
    <property type="project" value="TreeGrafter"/>
</dbReference>
<dbReference type="Pfam" id="PF05670">
    <property type="entry name" value="NFACT-R_1"/>
    <property type="match status" value="1"/>
</dbReference>
<dbReference type="PANTHER" id="PTHR15239">
    <property type="entry name" value="NUCLEAR EXPORT MEDIATOR FACTOR NEMF"/>
    <property type="match status" value="1"/>
</dbReference>
<dbReference type="AlphaFoldDB" id="A0A0A1ZH04"/>
<comment type="caution">
    <text evidence="2">The sequence shown here is derived from an EMBL/GenBank/DDBJ whole genome shotgun (WGS) entry which is preliminary data.</text>
</comment>
<dbReference type="Gene3D" id="2.30.310.10">
    <property type="entry name" value="ibrinogen binding protein from staphylococcus aureus domain"/>
    <property type="match status" value="1"/>
</dbReference>
<organism evidence="2 3">
    <name type="scientific">Prochlorococcus marinus str. GP2</name>
    <dbReference type="NCBI Taxonomy" id="59925"/>
    <lineage>
        <taxon>Bacteria</taxon>
        <taxon>Bacillati</taxon>
        <taxon>Cyanobacteriota</taxon>
        <taxon>Cyanophyceae</taxon>
        <taxon>Synechococcales</taxon>
        <taxon>Prochlorococcaceae</taxon>
        <taxon>Prochlorococcus</taxon>
    </lineage>
</organism>
<accession>A0A0A1ZH04</accession>
<dbReference type="GO" id="GO:1990112">
    <property type="term" value="C:RQC complex"/>
    <property type="evidence" value="ECO:0007669"/>
    <property type="project" value="TreeGrafter"/>
</dbReference>